<dbReference type="Proteomes" id="UP000199343">
    <property type="component" value="Unassembled WGS sequence"/>
</dbReference>
<evidence type="ECO:0000256" key="2">
    <source>
        <dbReference type="SAM" id="Phobius"/>
    </source>
</evidence>
<feature type="region of interest" description="Disordered" evidence="1">
    <location>
        <begin position="96"/>
        <end position="150"/>
    </location>
</feature>
<feature type="compositionally biased region" description="Low complexity" evidence="1">
    <location>
        <begin position="110"/>
        <end position="128"/>
    </location>
</feature>
<dbReference type="STRING" id="47871.GA0070608_6126"/>
<feature type="transmembrane region" description="Helical" evidence="2">
    <location>
        <begin position="61"/>
        <end position="84"/>
    </location>
</feature>
<accession>A0A1C6W5P3</accession>
<gene>
    <name evidence="3" type="ORF">GA0070608_6126</name>
</gene>
<feature type="compositionally biased region" description="Pro residues" evidence="1">
    <location>
        <begin position="27"/>
        <end position="48"/>
    </location>
</feature>
<sequence>MNQPDNQRDSSPSPPNPAASQQHGSTPPVPPAGGAGVPPPPGPPPGRPAGPQRGGPGANRFGVLVIGIACLALLAALGSAAVSWRALDQARTARDIASARSPLTAPPAEPGDSGASSSPTPAGSEPAPGGSGEPGDTPRSPGEPPELNPQTVYKTSYEAQSLTLKPADCSSEMYVDLDEPRANVGFNGAEFALEADCQAGAPYIQLRSGVRGSEAARAGMKPQECWDAIRAAPIADEDEVPLRKGGWLCIHTNYTQARERRDDWRMVLIEVVSISNERAVVIRSTAWNIPDD</sequence>
<reference evidence="3 4" key="1">
    <citation type="submission" date="2016-06" db="EMBL/GenBank/DDBJ databases">
        <authorList>
            <person name="Kjaerup R.B."/>
            <person name="Dalgaard T.S."/>
            <person name="Juul-Madsen H.R."/>
        </authorList>
    </citation>
    <scope>NUCLEOTIDE SEQUENCE [LARGE SCALE GENOMIC DNA]</scope>
    <source>
        <strain evidence="3 4">DSM 43363</strain>
    </source>
</reference>
<keyword evidence="2" id="KW-0812">Transmembrane</keyword>
<feature type="region of interest" description="Disordered" evidence="1">
    <location>
        <begin position="1"/>
        <end position="55"/>
    </location>
</feature>
<protein>
    <submittedName>
        <fullName evidence="3">Uncharacterized protein</fullName>
    </submittedName>
</protein>
<keyword evidence="2" id="KW-0472">Membrane</keyword>
<evidence type="ECO:0000313" key="4">
    <source>
        <dbReference type="Proteomes" id="UP000199343"/>
    </source>
</evidence>
<evidence type="ECO:0000313" key="3">
    <source>
        <dbReference type="EMBL" id="SCL73811.1"/>
    </source>
</evidence>
<organism evidence="3 4">
    <name type="scientific">Micromonospora peucetia</name>
    <dbReference type="NCBI Taxonomy" id="47871"/>
    <lineage>
        <taxon>Bacteria</taxon>
        <taxon>Bacillati</taxon>
        <taxon>Actinomycetota</taxon>
        <taxon>Actinomycetes</taxon>
        <taxon>Micromonosporales</taxon>
        <taxon>Micromonosporaceae</taxon>
        <taxon>Micromonospora</taxon>
    </lineage>
</organism>
<evidence type="ECO:0000256" key="1">
    <source>
        <dbReference type="SAM" id="MobiDB-lite"/>
    </source>
</evidence>
<keyword evidence="2" id="KW-1133">Transmembrane helix</keyword>
<proteinExistence type="predicted"/>
<dbReference type="EMBL" id="FMIC01000002">
    <property type="protein sequence ID" value="SCL73811.1"/>
    <property type="molecule type" value="Genomic_DNA"/>
</dbReference>
<dbReference type="AlphaFoldDB" id="A0A1C6W5P3"/>
<name>A0A1C6W5P3_9ACTN</name>